<reference evidence="1 2" key="1">
    <citation type="journal article" date="2015" name="Genome Announc.">
        <title>Expanding the biotechnology potential of lactobacilli through comparative genomics of 213 strains and associated genera.</title>
        <authorList>
            <person name="Sun Z."/>
            <person name="Harris H.M."/>
            <person name="McCann A."/>
            <person name="Guo C."/>
            <person name="Argimon S."/>
            <person name="Zhang W."/>
            <person name="Yang X."/>
            <person name="Jeffery I.B."/>
            <person name="Cooney J.C."/>
            <person name="Kagawa T.F."/>
            <person name="Liu W."/>
            <person name="Song Y."/>
            <person name="Salvetti E."/>
            <person name="Wrobel A."/>
            <person name="Rasinkangas P."/>
            <person name="Parkhill J."/>
            <person name="Rea M.C."/>
            <person name="O'Sullivan O."/>
            <person name="Ritari J."/>
            <person name="Douillard F.P."/>
            <person name="Paul Ross R."/>
            <person name="Yang R."/>
            <person name="Briner A.E."/>
            <person name="Felis G.E."/>
            <person name="de Vos W.M."/>
            <person name="Barrangou R."/>
            <person name="Klaenhammer T.R."/>
            <person name="Caufield P.W."/>
            <person name="Cui Y."/>
            <person name="Zhang H."/>
            <person name="O'Toole P.W."/>
        </authorList>
    </citation>
    <scope>NUCLEOTIDE SEQUENCE [LARGE SCALE GENOMIC DNA]</scope>
    <source>
        <strain evidence="1 2">LMG 23699</strain>
    </source>
</reference>
<evidence type="ECO:0000313" key="2">
    <source>
        <dbReference type="Proteomes" id="UP000051511"/>
    </source>
</evidence>
<keyword evidence="2" id="KW-1185">Reference proteome</keyword>
<dbReference type="InterPro" id="IPR027417">
    <property type="entry name" value="P-loop_NTPase"/>
</dbReference>
<dbReference type="InterPro" id="IPR039421">
    <property type="entry name" value="Type_1_exporter"/>
</dbReference>
<dbReference type="Gene3D" id="3.40.50.300">
    <property type="entry name" value="P-loop containing nucleotide triphosphate hydrolases"/>
    <property type="match status" value="1"/>
</dbReference>
<dbReference type="Proteomes" id="UP000051511">
    <property type="component" value="Unassembled WGS sequence"/>
</dbReference>
<protein>
    <submittedName>
        <fullName evidence="1">Uncharacterized protein</fullName>
    </submittedName>
</protein>
<gene>
    <name evidence="1" type="ORF">IV63_GL001775</name>
</gene>
<dbReference type="SUPFAM" id="SSF52540">
    <property type="entry name" value="P-loop containing nucleoside triphosphate hydrolases"/>
    <property type="match status" value="1"/>
</dbReference>
<dbReference type="PANTHER" id="PTHR43394">
    <property type="entry name" value="ATP-DEPENDENT PERMEASE MDL1, MITOCHONDRIAL"/>
    <property type="match status" value="1"/>
</dbReference>
<dbReference type="PANTHER" id="PTHR43394:SF1">
    <property type="entry name" value="ATP-BINDING CASSETTE SUB-FAMILY B MEMBER 10, MITOCHONDRIAL"/>
    <property type="match status" value="1"/>
</dbReference>
<sequence length="57" mass="6590">MQSTNLKNRSFIFIAHRLSVAKKVDSILVMNNGTIVEDGTPKELLQKKGFYWKFMNT</sequence>
<organism evidence="1 2">
    <name type="scientific">Companilactobacillus crustorum</name>
    <dbReference type="NCBI Taxonomy" id="392416"/>
    <lineage>
        <taxon>Bacteria</taxon>
        <taxon>Bacillati</taxon>
        <taxon>Bacillota</taxon>
        <taxon>Bacilli</taxon>
        <taxon>Lactobacillales</taxon>
        <taxon>Lactobacillaceae</taxon>
        <taxon>Companilactobacillus</taxon>
    </lineage>
</organism>
<dbReference type="EMBL" id="JQCK01000005">
    <property type="protein sequence ID" value="KRO21316.1"/>
    <property type="molecule type" value="Genomic_DNA"/>
</dbReference>
<comment type="caution">
    <text evidence="1">The sequence shown here is derived from an EMBL/GenBank/DDBJ whole genome shotgun (WGS) entry which is preliminary data.</text>
</comment>
<evidence type="ECO:0000313" key="1">
    <source>
        <dbReference type="EMBL" id="KRO21316.1"/>
    </source>
</evidence>
<accession>A0ABR5QH25</accession>
<name>A0ABR5QH25_9LACO</name>
<proteinExistence type="predicted"/>